<sequence length="278" mass="31836">MEGMDLRFQCMERHFDEIVEDEFVLSEPPRFPGHGRRGYGRGYGHNIGYGCADYDTNEFKLKVDISHFKRGINVKEFLRAACESHRSNICPRRKTVVNIMNNGNGEDDEVFYGLDGDGGDEYRNEDEDVRNYVNGREVGGALRGFVKRFDGPTYGTFCYKVTYGLSKLRPVENARNSAKNRALSRSGISLVKLLGASHDAYERFVNNIKIISERAWLATSMLGGLDDLIVEGFKTLVVRPNSKPTPKKVRRHFLIDSLWPTSLEHRWRRLEDVEIALY</sequence>
<dbReference type="Proteomes" id="UP001314170">
    <property type="component" value="Unassembled WGS sequence"/>
</dbReference>
<comment type="caution">
    <text evidence="1">The sequence shown here is derived from an EMBL/GenBank/DDBJ whole genome shotgun (WGS) entry which is preliminary data.</text>
</comment>
<proteinExistence type="predicted"/>
<name>A0AAV1R4P2_9ROSI</name>
<reference evidence="1 2" key="1">
    <citation type="submission" date="2024-01" db="EMBL/GenBank/DDBJ databases">
        <authorList>
            <person name="Waweru B."/>
        </authorList>
    </citation>
    <scope>NUCLEOTIDE SEQUENCE [LARGE SCALE GENOMIC DNA]</scope>
</reference>
<gene>
    <name evidence="1" type="ORF">DCAF_LOCUS5126</name>
</gene>
<evidence type="ECO:0000313" key="2">
    <source>
        <dbReference type="Proteomes" id="UP001314170"/>
    </source>
</evidence>
<keyword evidence="2" id="KW-1185">Reference proteome</keyword>
<dbReference type="EMBL" id="CAWUPB010000851">
    <property type="protein sequence ID" value="CAK7327414.1"/>
    <property type="molecule type" value="Genomic_DNA"/>
</dbReference>
<dbReference type="AlphaFoldDB" id="A0AAV1R4P2"/>
<accession>A0AAV1R4P2</accession>
<evidence type="ECO:0000313" key="1">
    <source>
        <dbReference type="EMBL" id="CAK7327414.1"/>
    </source>
</evidence>
<protein>
    <submittedName>
        <fullName evidence="1">Uncharacterized protein</fullName>
    </submittedName>
</protein>
<organism evidence="1 2">
    <name type="scientific">Dovyalis caffra</name>
    <dbReference type="NCBI Taxonomy" id="77055"/>
    <lineage>
        <taxon>Eukaryota</taxon>
        <taxon>Viridiplantae</taxon>
        <taxon>Streptophyta</taxon>
        <taxon>Embryophyta</taxon>
        <taxon>Tracheophyta</taxon>
        <taxon>Spermatophyta</taxon>
        <taxon>Magnoliopsida</taxon>
        <taxon>eudicotyledons</taxon>
        <taxon>Gunneridae</taxon>
        <taxon>Pentapetalae</taxon>
        <taxon>rosids</taxon>
        <taxon>fabids</taxon>
        <taxon>Malpighiales</taxon>
        <taxon>Salicaceae</taxon>
        <taxon>Flacourtieae</taxon>
        <taxon>Dovyalis</taxon>
    </lineage>
</organism>